<dbReference type="PRINTS" id="PR00118">
    <property type="entry name" value="BLACTAMASEA"/>
</dbReference>
<dbReference type="InterPro" id="IPR000871">
    <property type="entry name" value="Beta-lactam_class-A"/>
</dbReference>
<dbReference type="AlphaFoldDB" id="K2K1M7"/>
<comment type="catalytic activity">
    <reaction evidence="1 6">
        <text>a beta-lactam + H2O = a substituted beta-amino acid</text>
        <dbReference type="Rhea" id="RHEA:20401"/>
        <dbReference type="ChEBI" id="CHEBI:15377"/>
        <dbReference type="ChEBI" id="CHEBI:35627"/>
        <dbReference type="ChEBI" id="CHEBI:140347"/>
        <dbReference type="EC" id="3.5.2.6"/>
    </reaction>
</comment>
<evidence type="ECO:0000256" key="4">
    <source>
        <dbReference type="ARBA" id="ARBA00022801"/>
    </source>
</evidence>
<dbReference type="InterPro" id="IPR012338">
    <property type="entry name" value="Beta-lactam/transpept-like"/>
</dbReference>
<feature type="region of interest" description="Disordered" evidence="7">
    <location>
        <begin position="1"/>
        <end position="20"/>
    </location>
</feature>
<sequence>MGTAALSFSGSHATARPDADSYMDRMERELSARIGVYVKNLGTGQAYQRRAGERFAMCSTFKASLAALCLWRSDHGELDLNEALAFNGMSFLPTSPVTKDHASAGKMDIRSLCKAAVEFSDNTAANLLLARVGGPKAVTAFFREMGDDISRLDRIELALNSNIPGDERDTTTPLAMAHNLQQMTMPSGVLSVASTDLLTKWMRNEQNAKNRIRAAVSSDWVVANKPGTTPNGAANDIAALWSPGGDALVMAIYIDTEKGNTRAAVAAIRDISASALGMVS</sequence>
<dbReference type="EMBL" id="AMRK01000005">
    <property type="protein sequence ID" value="EKE71395.1"/>
    <property type="molecule type" value="Genomic_DNA"/>
</dbReference>
<dbReference type="GO" id="GO:0030655">
    <property type="term" value="P:beta-lactam antibiotic catabolic process"/>
    <property type="evidence" value="ECO:0007669"/>
    <property type="project" value="InterPro"/>
</dbReference>
<protein>
    <recommendedName>
        <fullName evidence="3 6">Beta-lactamase</fullName>
        <ecNumber evidence="3 6">3.5.2.6</ecNumber>
    </recommendedName>
</protein>
<dbReference type="NCBIfam" id="NF033103">
    <property type="entry name" value="bla_class_A"/>
    <property type="match status" value="1"/>
</dbReference>
<evidence type="ECO:0000259" key="8">
    <source>
        <dbReference type="Pfam" id="PF13354"/>
    </source>
</evidence>
<dbReference type="SUPFAM" id="SSF56601">
    <property type="entry name" value="beta-lactamase/transpeptidase-like"/>
    <property type="match status" value="1"/>
</dbReference>
<dbReference type="PATRIC" id="fig|1208323.3.peg.2390"/>
<dbReference type="Pfam" id="PF13354">
    <property type="entry name" value="Beta-lactamase2"/>
    <property type="match status" value="1"/>
</dbReference>
<evidence type="ECO:0000313" key="9">
    <source>
        <dbReference type="EMBL" id="EKE71395.1"/>
    </source>
</evidence>
<name>K2K1M7_9RHOB</name>
<gene>
    <name evidence="9" type="ORF">B30_11540</name>
</gene>
<evidence type="ECO:0000256" key="3">
    <source>
        <dbReference type="ARBA" id="ARBA00012865"/>
    </source>
</evidence>
<evidence type="ECO:0000256" key="1">
    <source>
        <dbReference type="ARBA" id="ARBA00001526"/>
    </source>
</evidence>
<comment type="similarity">
    <text evidence="2 6">Belongs to the class-A beta-lactamase family.</text>
</comment>
<reference evidence="9 10" key="1">
    <citation type="submission" date="2012-09" db="EMBL/GenBank/DDBJ databases">
        <title>Celeribacter baekdonensis B30 Genome Sequencing.</title>
        <authorList>
            <person name="Wang W."/>
        </authorList>
    </citation>
    <scope>NUCLEOTIDE SEQUENCE [LARGE SCALE GENOMIC DNA]</scope>
    <source>
        <strain evidence="9 10">B30</strain>
    </source>
</reference>
<dbReference type="PANTHER" id="PTHR35333">
    <property type="entry name" value="BETA-LACTAMASE"/>
    <property type="match status" value="1"/>
</dbReference>
<dbReference type="STRING" id="1208323.B30_11540"/>
<dbReference type="PROSITE" id="PS00146">
    <property type="entry name" value="BETA_LACTAMASE_A"/>
    <property type="match status" value="1"/>
</dbReference>
<keyword evidence="10" id="KW-1185">Reference proteome</keyword>
<organism evidence="9 10">
    <name type="scientific">Celeribacter baekdonensis B30</name>
    <dbReference type="NCBI Taxonomy" id="1208323"/>
    <lineage>
        <taxon>Bacteria</taxon>
        <taxon>Pseudomonadati</taxon>
        <taxon>Pseudomonadota</taxon>
        <taxon>Alphaproteobacteria</taxon>
        <taxon>Rhodobacterales</taxon>
        <taxon>Roseobacteraceae</taxon>
        <taxon>Celeribacter</taxon>
    </lineage>
</organism>
<evidence type="ECO:0000256" key="2">
    <source>
        <dbReference type="ARBA" id="ARBA00009009"/>
    </source>
</evidence>
<dbReference type="PANTHER" id="PTHR35333:SF3">
    <property type="entry name" value="BETA-LACTAMASE-TYPE TRANSPEPTIDASE FOLD CONTAINING PROTEIN"/>
    <property type="match status" value="1"/>
</dbReference>
<dbReference type="GO" id="GO:0008800">
    <property type="term" value="F:beta-lactamase activity"/>
    <property type="evidence" value="ECO:0007669"/>
    <property type="project" value="UniProtKB-UniRule"/>
</dbReference>
<keyword evidence="5 6" id="KW-0046">Antibiotic resistance</keyword>
<dbReference type="EC" id="3.5.2.6" evidence="3 6"/>
<dbReference type="Proteomes" id="UP000006762">
    <property type="component" value="Unassembled WGS sequence"/>
</dbReference>
<feature type="domain" description="Beta-lactamase class A catalytic" evidence="8">
    <location>
        <begin position="35"/>
        <end position="253"/>
    </location>
</feature>
<evidence type="ECO:0000256" key="6">
    <source>
        <dbReference type="RuleBase" id="RU361140"/>
    </source>
</evidence>
<dbReference type="InterPro" id="IPR045155">
    <property type="entry name" value="Beta-lactam_cat"/>
</dbReference>
<dbReference type="InterPro" id="IPR023650">
    <property type="entry name" value="Beta-lactam_class-A_AS"/>
</dbReference>
<dbReference type="Gene3D" id="3.40.710.10">
    <property type="entry name" value="DD-peptidase/beta-lactamase superfamily"/>
    <property type="match status" value="1"/>
</dbReference>
<comment type="caution">
    <text evidence="9">The sequence shown here is derived from an EMBL/GenBank/DDBJ whole genome shotgun (WGS) entry which is preliminary data.</text>
</comment>
<evidence type="ECO:0000256" key="5">
    <source>
        <dbReference type="ARBA" id="ARBA00023251"/>
    </source>
</evidence>
<dbReference type="GO" id="GO:0046677">
    <property type="term" value="P:response to antibiotic"/>
    <property type="evidence" value="ECO:0007669"/>
    <property type="project" value="UniProtKB-UniRule"/>
</dbReference>
<feature type="compositionally biased region" description="Polar residues" evidence="7">
    <location>
        <begin position="1"/>
        <end position="12"/>
    </location>
</feature>
<evidence type="ECO:0000256" key="7">
    <source>
        <dbReference type="SAM" id="MobiDB-lite"/>
    </source>
</evidence>
<evidence type="ECO:0000313" key="10">
    <source>
        <dbReference type="Proteomes" id="UP000006762"/>
    </source>
</evidence>
<accession>K2K1M7</accession>
<dbReference type="eggNOG" id="COG2367">
    <property type="taxonomic scope" value="Bacteria"/>
</dbReference>
<keyword evidence="4 6" id="KW-0378">Hydrolase</keyword>
<proteinExistence type="inferred from homology"/>